<evidence type="ECO:0000313" key="5">
    <source>
        <dbReference type="EMBL" id="KAJ0985564.1"/>
    </source>
</evidence>
<reference evidence="5" key="2">
    <citation type="journal article" date="2022" name="Hortic Res">
        <title>The genome of Dioscorea zingiberensis sheds light on the biosynthesis, origin and evolution of the medicinally important diosgenin saponins.</title>
        <authorList>
            <person name="Li Y."/>
            <person name="Tan C."/>
            <person name="Li Z."/>
            <person name="Guo J."/>
            <person name="Li S."/>
            <person name="Chen X."/>
            <person name="Wang C."/>
            <person name="Dai X."/>
            <person name="Yang H."/>
            <person name="Song W."/>
            <person name="Hou L."/>
            <person name="Xu J."/>
            <person name="Tong Z."/>
            <person name="Xu A."/>
            <person name="Yuan X."/>
            <person name="Wang W."/>
            <person name="Yang Q."/>
            <person name="Chen L."/>
            <person name="Sun Z."/>
            <person name="Wang K."/>
            <person name="Pan B."/>
            <person name="Chen J."/>
            <person name="Bao Y."/>
            <person name="Liu F."/>
            <person name="Qi X."/>
            <person name="Gang D.R."/>
            <person name="Wen J."/>
            <person name="Li J."/>
        </authorList>
    </citation>
    <scope>NUCLEOTIDE SEQUENCE</scope>
    <source>
        <strain evidence="5">Dzin_1.0</strain>
    </source>
</reference>
<dbReference type="GO" id="GO:0006338">
    <property type="term" value="P:chromatin remodeling"/>
    <property type="evidence" value="ECO:0007669"/>
    <property type="project" value="TreeGrafter"/>
</dbReference>
<dbReference type="InterPro" id="IPR050520">
    <property type="entry name" value="INO80/SWR1_helicase"/>
</dbReference>
<dbReference type="GO" id="GO:0003677">
    <property type="term" value="F:DNA binding"/>
    <property type="evidence" value="ECO:0007669"/>
    <property type="project" value="UniProtKB-KW"/>
</dbReference>
<dbReference type="GO" id="GO:0000812">
    <property type="term" value="C:Swr1 complex"/>
    <property type="evidence" value="ECO:0007669"/>
    <property type="project" value="TreeGrafter"/>
</dbReference>
<dbReference type="GO" id="GO:0004386">
    <property type="term" value="F:helicase activity"/>
    <property type="evidence" value="ECO:0007669"/>
    <property type="project" value="UniProtKB-KW"/>
</dbReference>
<dbReference type="Proteomes" id="UP001085076">
    <property type="component" value="Miscellaneous, Linkage group lg01"/>
</dbReference>
<gene>
    <name evidence="5" type="ORF">J5N97_003920</name>
</gene>
<keyword evidence="4" id="KW-0067">ATP-binding</keyword>
<evidence type="ECO:0000256" key="2">
    <source>
        <dbReference type="ARBA" id="ARBA00022741"/>
    </source>
</evidence>
<organism evidence="5 6">
    <name type="scientific">Dioscorea zingiberensis</name>
    <dbReference type="NCBI Taxonomy" id="325984"/>
    <lineage>
        <taxon>Eukaryota</taxon>
        <taxon>Viridiplantae</taxon>
        <taxon>Streptophyta</taxon>
        <taxon>Embryophyta</taxon>
        <taxon>Tracheophyta</taxon>
        <taxon>Spermatophyta</taxon>
        <taxon>Magnoliopsida</taxon>
        <taxon>Liliopsida</taxon>
        <taxon>Dioscoreales</taxon>
        <taxon>Dioscoreaceae</taxon>
        <taxon>Dioscorea</taxon>
    </lineage>
</organism>
<evidence type="ECO:0000256" key="4">
    <source>
        <dbReference type="ARBA" id="ARBA00022840"/>
    </source>
</evidence>
<dbReference type="GO" id="GO:0016887">
    <property type="term" value="F:ATP hydrolysis activity"/>
    <property type="evidence" value="ECO:0007669"/>
    <property type="project" value="TreeGrafter"/>
</dbReference>
<keyword evidence="3" id="KW-0347">Helicase</keyword>
<dbReference type="OrthoDB" id="10635185at2759"/>
<keyword evidence="2" id="KW-0547">Nucleotide-binding</keyword>
<reference evidence="5" key="1">
    <citation type="submission" date="2021-03" db="EMBL/GenBank/DDBJ databases">
        <authorList>
            <person name="Li Z."/>
            <person name="Yang C."/>
        </authorList>
    </citation>
    <scope>NUCLEOTIDE SEQUENCE</scope>
    <source>
        <strain evidence="5">Dzin_1.0</strain>
        <tissue evidence="5">Leaf</tissue>
    </source>
</reference>
<dbReference type="GO" id="GO:0042393">
    <property type="term" value="F:histone binding"/>
    <property type="evidence" value="ECO:0007669"/>
    <property type="project" value="TreeGrafter"/>
</dbReference>
<dbReference type="AlphaFoldDB" id="A0A9D5HQW3"/>
<comment type="caution">
    <text evidence="5">The sequence shown here is derived from an EMBL/GenBank/DDBJ whole genome shotgun (WGS) entry which is preliminary data.</text>
</comment>
<protein>
    <submittedName>
        <fullName evidence="5">Uncharacterized protein</fullName>
    </submittedName>
</protein>
<accession>A0A9D5HQW3</accession>
<comment type="subcellular location">
    <subcellularLocation>
        <location evidence="1">Nucleus</location>
    </subcellularLocation>
</comment>
<dbReference type="EMBL" id="JAGGNH010000001">
    <property type="protein sequence ID" value="KAJ0985564.1"/>
    <property type="molecule type" value="Genomic_DNA"/>
</dbReference>
<evidence type="ECO:0000256" key="3">
    <source>
        <dbReference type="ARBA" id="ARBA00022806"/>
    </source>
</evidence>
<dbReference type="PANTHER" id="PTHR45685">
    <property type="entry name" value="HELICASE SRCAP-RELATED"/>
    <property type="match status" value="1"/>
</dbReference>
<evidence type="ECO:0000313" key="6">
    <source>
        <dbReference type="Proteomes" id="UP001085076"/>
    </source>
</evidence>
<dbReference type="GO" id="GO:0005524">
    <property type="term" value="F:ATP binding"/>
    <property type="evidence" value="ECO:0007669"/>
    <property type="project" value="UniProtKB-KW"/>
</dbReference>
<keyword evidence="3" id="KW-0378">Hydrolase</keyword>
<sequence length="308" mass="34735">MKQKWRNNGILERREGEDIIADAAAAARSAQPADLFEGRPIISSYDMAGINMQVSSSVCTMFSSDPFSEVDLKGLNCVFTQHDFNMTSWEFDEVAAIASPSQLLIDSHLKASNGVPCCSKRNEIGNHILGTNIFEDFQKKANQKRALDDLVIQSGSYNTEFFKKLDPMELFSGHRTLPLENLHKGGSEIREFSHNTMGADLSNADVEAAIKQAEDEADYMALKRVEQEEAVDNQEFSEEAIGRLEDDDLLNEDDMKVDDKGHEEQSCWVSVTKQECWMSPHFEREVRMKKKESATSHWPRGDVKILTC</sequence>
<dbReference type="PANTHER" id="PTHR45685:SF1">
    <property type="entry name" value="HELICASE SRCAP"/>
    <property type="match status" value="1"/>
</dbReference>
<proteinExistence type="predicted"/>
<evidence type="ECO:0000256" key="1">
    <source>
        <dbReference type="ARBA" id="ARBA00004123"/>
    </source>
</evidence>
<name>A0A9D5HQW3_9LILI</name>
<keyword evidence="6" id="KW-1185">Reference proteome</keyword>